<dbReference type="AlphaFoldDB" id="A0A7R9JG09"/>
<proteinExistence type="predicted"/>
<accession>A0A7R9JG09</accession>
<evidence type="ECO:0000313" key="1">
    <source>
        <dbReference type="EMBL" id="CAD7578551.1"/>
    </source>
</evidence>
<organism evidence="1">
    <name type="scientific">Timema californicum</name>
    <name type="common">California timema</name>
    <name type="synonym">Walking stick</name>
    <dbReference type="NCBI Taxonomy" id="61474"/>
    <lineage>
        <taxon>Eukaryota</taxon>
        <taxon>Metazoa</taxon>
        <taxon>Ecdysozoa</taxon>
        <taxon>Arthropoda</taxon>
        <taxon>Hexapoda</taxon>
        <taxon>Insecta</taxon>
        <taxon>Pterygota</taxon>
        <taxon>Neoptera</taxon>
        <taxon>Polyneoptera</taxon>
        <taxon>Phasmatodea</taxon>
        <taxon>Timematodea</taxon>
        <taxon>Timematoidea</taxon>
        <taxon>Timematidae</taxon>
        <taxon>Timema</taxon>
    </lineage>
</organism>
<protein>
    <submittedName>
        <fullName evidence="1">(California timema) hypothetical protein</fullName>
    </submittedName>
</protein>
<dbReference type="EMBL" id="OE187957">
    <property type="protein sequence ID" value="CAD7578551.1"/>
    <property type="molecule type" value="Genomic_DNA"/>
</dbReference>
<reference evidence="1" key="1">
    <citation type="submission" date="2020-11" db="EMBL/GenBank/DDBJ databases">
        <authorList>
            <person name="Tran Van P."/>
        </authorList>
    </citation>
    <scope>NUCLEOTIDE SEQUENCE</scope>
</reference>
<sequence>MLSCRLNSTTRLNEDVSTMCDSHPWIQGREEGYIGILCEYSDRSTLDHVHGDVNAVPEQSLQHLGWATAGINPEDFFNITFSEVDTIAALGQFHGLNGKQVQVSAASYTFALFHSSIKSAVIIFLGTSWLTALAEAVRCSWSYKEPEDFTYYDLTYLQHILCGFNRTEIERIHPKAYKYILEHLVVVNNV</sequence>
<name>A0A7R9JG09_TIMCA</name>
<gene>
    <name evidence="1" type="ORF">TCMB3V08_LOCUS11091</name>
</gene>